<evidence type="ECO:0000256" key="1">
    <source>
        <dbReference type="SAM" id="Phobius"/>
    </source>
</evidence>
<gene>
    <name evidence="2" type="ORF">A7K69_16330</name>
</gene>
<reference evidence="3" key="1">
    <citation type="submission" date="2016-05" db="EMBL/GenBank/DDBJ databases">
        <authorList>
            <person name="Wang W."/>
            <person name="Zhu L."/>
        </authorList>
    </citation>
    <scope>NUCLEOTIDE SEQUENCE [LARGE SCALE GENOMIC DNA]</scope>
    <source>
        <strain evidence="3">W-2</strain>
    </source>
</reference>
<organism evidence="2 3">
    <name type="scientific">Parageobacillus thermoglucosidasius</name>
    <name type="common">Geobacillus thermoglucosidasius</name>
    <dbReference type="NCBI Taxonomy" id="1426"/>
    <lineage>
        <taxon>Bacteria</taxon>
        <taxon>Bacillati</taxon>
        <taxon>Bacillota</taxon>
        <taxon>Bacilli</taxon>
        <taxon>Bacillales</taxon>
        <taxon>Anoxybacillaceae</taxon>
        <taxon>Parageobacillus</taxon>
    </lineage>
</organism>
<sequence>MPAKQDFLRNNQKWEILKMNRLFLQAIPFCNILIYLLYIFIFLERRQTLDKSMFSAFKPYIFGVKAYIFGV</sequence>
<evidence type="ECO:0000313" key="3">
    <source>
        <dbReference type="Proteomes" id="UP000078290"/>
    </source>
</evidence>
<keyword evidence="1" id="KW-0472">Membrane</keyword>
<dbReference type="Proteomes" id="UP000078290">
    <property type="component" value="Unassembled WGS sequence"/>
</dbReference>
<proteinExistence type="predicted"/>
<accession>A0A1B7KVR4</accession>
<dbReference type="AlphaFoldDB" id="A0A1B7KVR4"/>
<comment type="caution">
    <text evidence="2">The sequence shown here is derived from an EMBL/GenBank/DDBJ whole genome shotgun (WGS) entry which is preliminary data.</text>
</comment>
<keyword evidence="1" id="KW-1133">Transmembrane helix</keyword>
<feature type="transmembrane region" description="Helical" evidence="1">
    <location>
        <begin position="22"/>
        <end position="43"/>
    </location>
</feature>
<keyword evidence="1" id="KW-0812">Transmembrane</keyword>
<dbReference type="EMBL" id="LXMA01000002">
    <property type="protein sequence ID" value="OAT74125.1"/>
    <property type="molecule type" value="Genomic_DNA"/>
</dbReference>
<protein>
    <submittedName>
        <fullName evidence="2">Uncharacterized protein</fullName>
    </submittedName>
</protein>
<name>A0A1B7KVR4_PARTM</name>
<evidence type="ECO:0000313" key="2">
    <source>
        <dbReference type="EMBL" id="OAT74125.1"/>
    </source>
</evidence>